<comment type="similarity">
    <text evidence="4">Belongs to the CDIP1/LITAF family.</text>
</comment>
<dbReference type="InterPro" id="IPR037519">
    <property type="entry name" value="LITAF_fam"/>
</dbReference>
<name>A0A9N9WNF8_9DIPT</name>
<reference evidence="10" key="1">
    <citation type="submission" date="2022-01" db="EMBL/GenBank/DDBJ databases">
        <authorList>
            <person name="King R."/>
        </authorList>
    </citation>
    <scope>NUCLEOTIDE SEQUENCE</scope>
</reference>
<evidence type="ECO:0000313" key="11">
    <source>
        <dbReference type="Proteomes" id="UP001153620"/>
    </source>
</evidence>
<evidence type="ECO:0000256" key="6">
    <source>
        <dbReference type="ARBA" id="ARBA00022833"/>
    </source>
</evidence>
<keyword evidence="5" id="KW-0479">Metal-binding</keyword>
<dbReference type="PROSITE" id="PS51837">
    <property type="entry name" value="LITAF"/>
    <property type="match status" value="1"/>
</dbReference>
<dbReference type="PANTHER" id="PTHR23292">
    <property type="entry name" value="LIPOPOLYSACCHARIDE-INDUCED TUMOR NECROSIS FACTOR-ALPHA FACTOR"/>
    <property type="match status" value="1"/>
</dbReference>
<feature type="domain" description="LITAF" evidence="9">
    <location>
        <begin position="70"/>
        <end position="154"/>
    </location>
</feature>
<keyword evidence="11" id="KW-1185">Reference proteome</keyword>
<sequence length="154" mass="17265">MNNEKVNMSEHPVYSSPTVPIQMNAAPMNPQPPQYYQPYNMSDEFINIITLQPAQIQHPSLYPHITSQQSPNIIMQSSPAFGPSPVVITCPSCNARVRTSVSNFCTRKTHLWCLCLFCCGFACGCCLIPYCMKSCQAQKHKCPRCNNNIGVYNN</sequence>
<keyword evidence="8" id="KW-1133">Transmembrane helix</keyword>
<comment type="subcellular location">
    <subcellularLocation>
        <location evidence="2">Endosome membrane</location>
        <topology evidence="2">Peripheral membrane protein</topology>
    </subcellularLocation>
    <subcellularLocation>
        <location evidence="1">Late endosome membrane</location>
    </subcellularLocation>
    <subcellularLocation>
        <location evidence="3">Lysosome membrane</location>
        <topology evidence="3">Peripheral membrane protein</topology>
        <orientation evidence="3">Cytoplasmic side</orientation>
    </subcellularLocation>
</comment>
<evidence type="ECO:0000256" key="1">
    <source>
        <dbReference type="ARBA" id="ARBA00004414"/>
    </source>
</evidence>
<evidence type="ECO:0000256" key="7">
    <source>
        <dbReference type="ARBA" id="ARBA00023136"/>
    </source>
</evidence>
<keyword evidence="6" id="KW-0862">Zinc</keyword>
<evidence type="ECO:0000256" key="4">
    <source>
        <dbReference type="ARBA" id="ARBA00005975"/>
    </source>
</evidence>
<accession>A0A9N9WNF8</accession>
<dbReference type="OrthoDB" id="5599753at2759"/>
<evidence type="ECO:0000313" key="10">
    <source>
        <dbReference type="EMBL" id="CAG9800085.1"/>
    </source>
</evidence>
<reference evidence="10" key="2">
    <citation type="submission" date="2022-10" db="EMBL/GenBank/DDBJ databases">
        <authorList>
            <consortium name="ENA_rothamsted_submissions"/>
            <consortium name="culmorum"/>
            <person name="King R."/>
        </authorList>
    </citation>
    <scope>NUCLEOTIDE SEQUENCE</scope>
</reference>
<keyword evidence="7 8" id="KW-0472">Membrane</keyword>
<dbReference type="GO" id="GO:0031902">
    <property type="term" value="C:late endosome membrane"/>
    <property type="evidence" value="ECO:0007669"/>
    <property type="project" value="UniProtKB-SubCell"/>
</dbReference>
<dbReference type="EMBL" id="OU895877">
    <property type="protein sequence ID" value="CAG9800085.1"/>
    <property type="molecule type" value="Genomic_DNA"/>
</dbReference>
<dbReference type="PANTHER" id="PTHR23292:SF14">
    <property type="entry name" value="FI16615P1-RELATED"/>
    <property type="match status" value="1"/>
</dbReference>
<evidence type="ECO:0000256" key="8">
    <source>
        <dbReference type="SAM" id="Phobius"/>
    </source>
</evidence>
<dbReference type="InterPro" id="IPR006629">
    <property type="entry name" value="LITAF"/>
</dbReference>
<protein>
    <recommendedName>
        <fullName evidence="9">LITAF domain-containing protein</fullName>
    </recommendedName>
</protein>
<evidence type="ECO:0000259" key="9">
    <source>
        <dbReference type="PROSITE" id="PS51837"/>
    </source>
</evidence>
<dbReference type="GO" id="GO:0008270">
    <property type="term" value="F:zinc ion binding"/>
    <property type="evidence" value="ECO:0007669"/>
    <property type="project" value="TreeGrafter"/>
</dbReference>
<dbReference type="Proteomes" id="UP001153620">
    <property type="component" value="Chromosome 1"/>
</dbReference>
<evidence type="ECO:0000256" key="2">
    <source>
        <dbReference type="ARBA" id="ARBA00004481"/>
    </source>
</evidence>
<gene>
    <name evidence="10" type="ORF">CHIRRI_LOCUS3036</name>
</gene>
<evidence type="ECO:0000256" key="5">
    <source>
        <dbReference type="ARBA" id="ARBA00022723"/>
    </source>
</evidence>
<dbReference type="Pfam" id="PF10601">
    <property type="entry name" value="zf-LITAF-like"/>
    <property type="match status" value="1"/>
</dbReference>
<feature type="transmembrane region" description="Helical" evidence="8">
    <location>
        <begin position="109"/>
        <end position="131"/>
    </location>
</feature>
<dbReference type="GO" id="GO:0005765">
    <property type="term" value="C:lysosomal membrane"/>
    <property type="evidence" value="ECO:0007669"/>
    <property type="project" value="UniProtKB-SubCell"/>
</dbReference>
<evidence type="ECO:0000256" key="3">
    <source>
        <dbReference type="ARBA" id="ARBA00004630"/>
    </source>
</evidence>
<proteinExistence type="inferred from homology"/>
<keyword evidence="8" id="KW-0812">Transmembrane</keyword>
<dbReference type="AlphaFoldDB" id="A0A9N9WNF8"/>
<organism evidence="10 11">
    <name type="scientific">Chironomus riparius</name>
    <dbReference type="NCBI Taxonomy" id="315576"/>
    <lineage>
        <taxon>Eukaryota</taxon>
        <taxon>Metazoa</taxon>
        <taxon>Ecdysozoa</taxon>
        <taxon>Arthropoda</taxon>
        <taxon>Hexapoda</taxon>
        <taxon>Insecta</taxon>
        <taxon>Pterygota</taxon>
        <taxon>Neoptera</taxon>
        <taxon>Endopterygota</taxon>
        <taxon>Diptera</taxon>
        <taxon>Nematocera</taxon>
        <taxon>Chironomoidea</taxon>
        <taxon>Chironomidae</taxon>
        <taxon>Chironominae</taxon>
        <taxon>Chironomus</taxon>
    </lineage>
</organism>
<dbReference type="SMART" id="SM00714">
    <property type="entry name" value="LITAF"/>
    <property type="match status" value="1"/>
</dbReference>